<evidence type="ECO:0000313" key="1">
    <source>
        <dbReference type="EMBL" id="RIH77836.1"/>
    </source>
</evidence>
<organism evidence="1 2">
    <name type="scientific">Calidithermus terrae</name>
    <dbReference type="NCBI Taxonomy" id="1408545"/>
    <lineage>
        <taxon>Bacteria</taxon>
        <taxon>Thermotogati</taxon>
        <taxon>Deinococcota</taxon>
        <taxon>Deinococci</taxon>
        <taxon>Thermales</taxon>
        <taxon>Thermaceae</taxon>
        <taxon>Calidithermus</taxon>
    </lineage>
</organism>
<dbReference type="Proteomes" id="UP000265715">
    <property type="component" value="Unassembled WGS sequence"/>
</dbReference>
<keyword evidence="1" id="KW-0121">Carboxypeptidase</keyword>
<sequence>MVASDDAGRWSTEVNLSGPGDHRVQLKAVDADRNPLAESEEFSLSVEGQPLSSTGTTITAPADGSTLGSSIGVFSGTGPAGRVIAVLVGERVVGRVVVRQDGTWTFAYDFRIPGEYNVRARALDPEQNILSEGNIVRISVPEAGELHKTCPCTLRLSTNAAGATLTLRRENGEVVSSQAASYAAFTNLPEATYRYTVEAPGFQSYEGTAKTPDNRAISVWLEASPRP</sequence>
<comment type="caution">
    <text evidence="1">The sequence shown here is derived from an EMBL/GenBank/DDBJ whole genome shotgun (WGS) entry which is preliminary data.</text>
</comment>
<keyword evidence="1" id="KW-0645">Protease</keyword>
<name>A0A399E1C3_9DEIN</name>
<reference evidence="1 2" key="1">
    <citation type="submission" date="2018-08" db="EMBL/GenBank/DDBJ databases">
        <title>Meiothermus terrae DSM 26712 genome sequencing project.</title>
        <authorList>
            <person name="Da Costa M.S."/>
            <person name="Albuquerque L."/>
            <person name="Raposo P."/>
            <person name="Froufe H.J.C."/>
            <person name="Barroso C.S."/>
            <person name="Egas C."/>
        </authorList>
    </citation>
    <scope>NUCLEOTIDE SEQUENCE [LARGE SCALE GENOMIC DNA]</scope>
    <source>
        <strain evidence="1 2">DSM 26712</strain>
    </source>
</reference>
<accession>A0A399E1C3</accession>
<dbReference type="GO" id="GO:0004180">
    <property type="term" value="F:carboxypeptidase activity"/>
    <property type="evidence" value="ECO:0007669"/>
    <property type="project" value="UniProtKB-KW"/>
</dbReference>
<dbReference type="Gene3D" id="2.60.40.1800">
    <property type="match status" value="1"/>
</dbReference>
<dbReference type="EMBL" id="QXDL01000277">
    <property type="protein sequence ID" value="RIH77836.1"/>
    <property type="molecule type" value="Genomic_DNA"/>
</dbReference>
<proteinExistence type="predicted"/>
<gene>
    <name evidence="1" type="ORF">Mterra_03723</name>
</gene>
<evidence type="ECO:0000313" key="2">
    <source>
        <dbReference type="Proteomes" id="UP000265715"/>
    </source>
</evidence>
<dbReference type="AlphaFoldDB" id="A0A399E1C3"/>
<keyword evidence="1" id="KW-0378">Hydrolase</keyword>
<keyword evidence="2" id="KW-1185">Reference proteome</keyword>
<protein>
    <submittedName>
        <fullName evidence="1">Carboxypeptidase regulatory-like domain protein</fullName>
    </submittedName>
</protein>